<evidence type="ECO:0000259" key="3">
    <source>
        <dbReference type="Pfam" id="PF13359"/>
    </source>
</evidence>
<comment type="caution">
    <text evidence="4">The sequence shown here is derived from an EMBL/GenBank/DDBJ whole genome shotgun (WGS) entry which is preliminary data.</text>
</comment>
<evidence type="ECO:0000313" key="4">
    <source>
        <dbReference type="EMBL" id="KAJ8972416.1"/>
    </source>
</evidence>
<evidence type="ECO:0000313" key="5">
    <source>
        <dbReference type="Proteomes" id="UP001162164"/>
    </source>
</evidence>
<dbReference type="EMBL" id="JAPWTJ010001349">
    <property type="protein sequence ID" value="KAJ8972416.1"/>
    <property type="molecule type" value="Genomic_DNA"/>
</dbReference>
<keyword evidence="5" id="KW-1185">Reference proteome</keyword>
<proteinExistence type="predicted"/>
<evidence type="ECO:0000256" key="1">
    <source>
        <dbReference type="ARBA" id="ARBA00001968"/>
    </source>
</evidence>
<accession>A0ABQ9J422</accession>
<sequence length="89" mass="10332">MFKFSRDPHDSYIWRMSQVQAELERCFNNGDHNSWLLGDSGYPQQPWLMTPILHPIAGTLEEQYNNSHAPARNCIERCFGVLKGDFDVC</sequence>
<comment type="cofactor">
    <cofactor evidence="1">
        <name>a divalent metal cation</name>
        <dbReference type="ChEBI" id="CHEBI:60240"/>
    </cofactor>
</comment>
<organism evidence="4 5">
    <name type="scientific">Molorchus minor</name>
    <dbReference type="NCBI Taxonomy" id="1323400"/>
    <lineage>
        <taxon>Eukaryota</taxon>
        <taxon>Metazoa</taxon>
        <taxon>Ecdysozoa</taxon>
        <taxon>Arthropoda</taxon>
        <taxon>Hexapoda</taxon>
        <taxon>Insecta</taxon>
        <taxon>Pterygota</taxon>
        <taxon>Neoptera</taxon>
        <taxon>Endopterygota</taxon>
        <taxon>Coleoptera</taxon>
        <taxon>Polyphaga</taxon>
        <taxon>Cucujiformia</taxon>
        <taxon>Chrysomeloidea</taxon>
        <taxon>Cerambycidae</taxon>
        <taxon>Lamiinae</taxon>
        <taxon>Monochamini</taxon>
        <taxon>Molorchus</taxon>
    </lineage>
</organism>
<reference evidence="4" key="1">
    <citation type="journal article" date="2023" name="Insect Mol. Biol.">
        <title>Genome sequencing provides insights into the evolution of gene families encoding plant cell wall-degrading enzymes in longhorned beetles.</title>
        <authorList>
            <person name="Shin N.R."/>
            <person name="Okamura Y."/>
            <person name="Kirsch R."/>
            <person name="Pauchet Y."/>
        </authorList>
    </citation>
    <scope>NUCLEOTIDE SEQUENCE</scope>
    <source>
        <strain evidence="4">MMC_N1</strain>
    </source>
</reference>
<protein>
    <recommendedName>
        <fullName evidence="3">DDE Tnp4 domain-containing protein</fullName>
    </recommendedName>
</protein>
<dbReference type="Pfam" id="PF13359">
    <property type="entry name" value="DDE_Tnp_4"/>
    <property type="match status" value="1"/>
</dbReference>
<dbReference type="InterPro" id="IPR027806">
    <property type="entry name" value="HARBI1_dom"/>
</dbReference>
<keyword evidence="2" id="KW-0479">Metal-binding</keyword>
<gene>
    <name evidence="4" type="ORF">NQ317_011061</name>
</gene>
<evidence type="ECO:0000256" key="2">
    <source>
        <dbReference type="ARBA" id="ARBA00022723"/>
    </source>
</evidence>
<name>A0ABQ9J422_9CUCU</name>
<dbReference type="Proteomes" id="UP001162164">
    <property type="component" value="Unassembled WGS sequence"/>
</dbReference>
<feature type="domain" description="DDE Tnp4" evidence="3">
    <location>
        <begin position="9"/>
        <end position="87"/>
    </location>
</feature>